<evidence type="ECO:0000313" key="2">
    <source>
        <dbReference type="Proteomes" id="UP000838686"/>
    </source>
</evidence>
<reference evidence="1" key="1">
    <citation type="submission" date="2022-01" db="EMBL/GenBank/DDBJ databases">
        <authorList>
            <person name="Criscuolo A."/>
        </authorList>
    </citation>
    <scope>NUCLEOTIDE SEQUENCE</scope>
    <source>
        <strain evidence="1">CIP111893</strain>
    </source>
</reference>
<name>A0ABN8GU46_9BACL</name>
<dbReference type="Proteomes" id="UP000838686">
    <property type="component" value="Unassembled WGS sequence"/>
</dbReference>
<protein>
    <submittedName>
        <fullName evidence="1">Uncharacterized protein</fullName>
    </submittedName>
</protein>
<organism evidence="1 2">
    <name type="scientific">Paenibacillus plantiphilus</name>
    <dbReference type="NCBI Taxonomy" id="2905650"/>
    <lineage>
        <taxon>Bacteria</taxon>
        <taxon>Bacillati</taxon>
        <taxon>Bacillota</taxon>
        <taxon>Bacilli</taxon>
        <taxon>Bacillales</taxon>
        <taxon>Paenibacillaceae</taxon>
        <taxon>Paenibacillus</taxon>
    </lineage>
</organism>
<keyword evidence="2" id="KW-1185">Reference proteome</keyword>
<comment type="caution">
    <text evidence="1">The sequence shown here is derived from an EMBL/GenBank/DDBJ whole genome shotgun (WGS) entry which is preliminary data.</text>
</comment>
<gene>
    <name evidence="1" type="ORF">PAECIP111893_03481</name>
</gene>
<accession>A0ABN8GU46</accession>
<proteinExistence type="predicted"/>
<dbReference type="EMBL" id="CAKMMF010000019">
    <property type="protein sequence ID" value="CAH1211848.1"/>
    <property type="molecule type" value="Genomic_DNA"/>
</dbReference>
<evidence type="ECO:0000313" key="1">
    <source>
        <dbReference type="EMBL" id="CAH1211848.1"/>
    </source>
</evidence>
<sequence length="171" mass="19344">MEHVTFDFNISPEQQGADLPVVTINNDTNINTGLSLMGNAVLNISPAEKPVYPKTETKNYDLLNLLSIVGIQLSKQQRFAGEYSIYVKDFYKQAVAGNVVIEKGDKQWIAAARINIDRERDDITTVPLDSLIEVNTDRLRYFANQIKKNAFHSEVMKLPIEVTPDEDIYKP</sequence>
<dbReference type="RefSeq" id="WP_236343819.1">
    <property type="nucleotide sequence ID" value="NZ_CAKMMF010000019.1"/>
</dbReference>